<reference evidence="2" key="1">
    <citation type="journal article" date="2019" name="Int. J. Syst. Evol. Microbiol.">
        <title>The Global Catalogue of Microorganisms (GCM) 10K type strain sequencing project: providing services to taxonomists for standard genome sequencing and annotation.</title>
        <authorList>
            <consortium name="The Broad Institute Genomics Platform"/>
            <consortium name="The Broad Institute Genome Sequencing Center for Infectious Disease"/>
            <person name="Wu L."/>
            <person name="Ma J."/>
        </authorList>
    </citation>
    <scope>NUCLEOTIDE SEQUENCE [LARGE SCALE GENOMIC DNA]</scope>
    <source>
        <strain evidence="2">TBRC 5832</strain>
    </source>
</reference>
<evidence type="ECO:0000313" key="1">
    <source>
        <dbReference type="EMBL" id="MFC4071512.1"/>
    </source>
</evidence>
<proteinExistence type="predicted"/>
<gene>
    <name evidence="1" type="ORF">ACFO0C_41805</name>
</gene>
<dbReference type="RefSeq" id="WP_378072387.1">
    <property type="nucleotide sequence ID" value="NZ_JBHSBL010000028.1"/>
</dbReference>
<organism evidence="1 2">
    <name type="scientific">Actinoplanes subglobosus</name>
    <dbReference type="NCBI Taxonomy" id="1547892"/>
    <lineage>
        <taxon>Bacteria</taxon>
        <taxon>Bacillati</taxon>
        <taxon>Actinomycetota</taxon>
        <taxon>Actinomycetes</taxon>
        <taxon>Micromonosporales</taxon>
        <taxon>Micromonosporaceae</taxon>
        <taxon>Actinoplanes</taxon>
    </lineage>
</organism>
<accession>A0ABV8J4I0</accession>
<name>A0ABV8J4I0_9ACTN</name>
<comment type="caution">
    <text evidence="1">The sequence shown here is derived from an EMBL/GenBank/DDBJ whole genome shotgun (WGS) entry which is preliminary data.</text>
</comment>
<sequence length="395" mass="43593">MALVHTIMRLCIQPSMGGHVTFRVDPEALDQAATLLERNRSVVPDIQGFIAKYLAKGTANQLGGQGLLAYFAYDHDEQIERADHRLRWVNGVWQSGAVNLGVSAATYRATETHNAAELDATIRIPILQQRPVLDPDPAHWDEHFAPAADFHDVADPTRGVSSPPDESTDSLEPKAAEVAQWVGKINDTVSLNWWLRYAIKEVYGRDPVKEALDWLAGDWTVFARYAVAWKHVAFSMAAMRDNIAHTDDALAATWEGNAATLGLTWMQRLHVAMTVETDFYDRFLYGTCQGYIKIAYYGYENLNYLVGELIDLLLEAALAVLGLVTDGLSTIAAAVIALCDAILFIVDFFRQIYHAGMVLTAITGLPEEPPLMIADLLLADPDPLGRNCISVPASR</sequence>
<evidence type="ECO:0000313" key="2">
    <source>
        <dbReference type="Proteomes" id="UP001595867"/>
    </source>
</evidence>
<protein>
    <submittedName>
        <fullName evidence="1">Uncharacterized protein</fullName>
    </submittedName>
</protein>
<keyword evidence="2" id="KW-1185">Reference proteome</keyword>
<dbReference type="EMBL" id="JBHSBL010000028">
    <property type="protein sequence ID" value="MFC4071512.1"/>
    <property type="molecule type" value="Genomic_DNA"/>
</dbReference>
<dbReference type="Proteomes" id="UP001595867">
    <property type="component" value="Unassembled WGS sequence"/>
</dbReference>